<dbReference type="AlphaFoldDB" id="A0A8J8FD67"/>
<accession>A0A8J8FD67</accession>
<gene>
    <name evidence="1" type="ORF">GD597_10485</name>
</gene>
<sequence length="87" mass="10064">MQQPIYTIQQLIIAKYGEEKFALGCEFVARWLNTCKQGFWCGNDILTMCTTNDFQFKLLPIEAEELRKLFGLKSIEQLYSNYVPSSG</sequence>
<proteinExistence type="predicted"/>
<keyword evidence="2" id="KW-1185">Reference proteome</keyword>
<comment type="caution">
    <text evidence="1">The sequence shown here is derived from an EMBL/GenBank/DDBJ whole genome shotgun (WGS) entry which is preliminary data.</text>
</comment>
<dbReference type="Proteomes" id="UP000598971">
    <property type="component" value="Unassembled WGS sequence"/>
</dbReference>
<organism evidence="1 2">
    <name type="scientific">Limnovirga soli</name>
    <dbReference type="NCBI Taxonomy" id="2656915"/>
    <lineage>
        <taxon>Bacteria</taxon>
        <taxon>Pseudomonadati</taxon>
        <taxon>Bacteroidota</taxon>
        <taxon>Chitinophagia</taxon>
        <taxon>Chitinophagales</taxon>
        <taxon>Chitinophagaceae</taxon>
        <taxon>Limnovirga</taxon>
    </lineage>
</organism>
<evidence type="ECO:0000313" key="1">
    <source>
        <dbReference type="EMBL" id="NNV55886.1"/>
    </source>
</evidence>
<name>A0A8J8FD67_9BACT</name>
<dbReference type="RefSeq" id="WP_171607815.1">
    <property type="nucleotide sequence ID" value="NZ_WHPF01000006.1"/>
</dbReference>
<dbReference type="EMBL" id="WHPF01000006">
    <property type="protein sequence ID" value="NNV55886.1"/>
    <property type="molecule type" value="Genomic_DNA"/>
</dbReference>
<protein>
    <submittedName>
        <fullName evidence="1">Uncharacterized protein</fullName>
    </submittedName>
</protein>
<reference evidence="1" key="1">
    <citation type="submission" date="2019-10" db="EMBL/GenBank/DDBJ databases">
        <title>Draft genome sequence of Panacibacter sp. KCS-6.</title>
        <authorList>
            <person name="Yim K.J."/>
        </authorList>
    </citation>
    <scope>NUCLEOTIDE SEQUENCE</scope>
    <source>
        <strain evidence="1">KCS-6</strain>
    </source>
</reference>
<evidence type="ECO:0000313" key="2">
    <source>
        <dbReference type="Proteomes" id="UP000598971"/>
    </source>
</evidence>